<comment type="caution">
    <text evidence="2">The sequence shown here is derived from an EMBL/GenBank/DDBJ whole genome shotgun (WGS) entry which is preliminary data.</text>
</comment>
<evidence type="ECO:0000313" key="3">
    <source>
        <dbReference type="Proteomes" id="UP000295021"/>
    </source>
</evidence>
<evidence type="ECO:0008006" key="4">
    <source>
        <dbReference type="Google" id="ProtNLM"/>
    </source>
</evidence>
<reference evidence="2 3" key="1">
    <citation type="submission" date="2019-03" db="EMBL/GenBank/DDBJ databases">
        <title>Genomic Encyclopedia of Type Strains, Phase IV (KMG-V): Genome sequencing to study the core and pangenomes of soil and plant-associated prokaryotes.</title>
        <authorList>
            <person name="Whitman W."/>
        </authorList>
    </citation>
    <scope>NUCLEOTIDE SEQUENCE [LARGE SCALE GENOMIC DNA]</scope>
    <source>
        <strain evidence="2 3">FB403</strain>
    </source>
</reference>
<protein>
    <recommendedName>
        <fullName evidence="4">HNH endonuclease</fullName>
    </recommendedName>
</protein>
<accession>A0AAX2QM31</accession>
<dbReference type="RefSeq" id="WP_132611403.1">
    <property type="nucleotide sequence ID" value="NZ_SMBI01000005.1"/>
</dbReference>
<organism evidence="2 3">
    <name type="scientific">Rhizobium laguerreae</name>
    <dbReference type="NCBI Taxonomy" id="1076926"/>
    <lineage>
        <taxon>Bacteria</taxon>
        <taxon>Pseudomonadati</taxon>
        <taxon>Pseudomonadota</taxon>
        <taxon>Alphaproteobacteria</taxon>
        <taxon>Hyphomicrobiales</taxon>
        <taxon>Rhizobiaceae</taxon>
        <taxon>Rhizobium/Agrobacterium group</taxon>
        <taxon>Rhizobium</taxon>
    </lineage>
</organism>
<sequence length="129" mass="14567">MPGTFRPKGAPSRKEQNREADDRRGSASKRGYNHRWSKARDTHLRRSPICIGCEAIGRTQAATVVDHVDPHHGDSAKFWDTSMWQSCCKWHHDSVKQQLEAMYAAGRIPLSELWLNSETAQRIATGLLG</sequence>
<feature type="region of interest" description="Disordered" evidence="1">
    <location>
        <begin position="1"/>
        <end position="39"/>
    </location>
</feature>
<proteinExistence type="predicted"/>
<gene>
    <name evidence="2" type="ORF">EV131_105411</name>
</gene>
<dbReference type="Proteomes" id="UP000295021">
    <property type="component" value="Unassembled WGS sequence"/>
</dbReference>
<dbReference type="EMBL" id="SMBI01000005">
    <property type="protein sequence ID" value="TCU25297.1"/>
    <property type="molecule type" value="Genomic_DNA"/>
</dbReference>
<evidence type="ECO:0000256" key="1">
    <source>
        <dbReference type="SAM" id="MobiDB-lite"/>
    </source>
</evidence>
<dbReference type="PANTHER" id="PTHR41286">
    <property type="entry name" value="HNH NUCLEASE YAJD-RELATED"/>
    <property type="match status" value="1"/>
</dbReference>
<name>A0AAX2QM31_9HYPH</name>
<feature type="compositionally biased region" description="Basic and acidic residues" evidence="1">
    <location>
        <begin position="12"/>
        <end position="25"/>
    </location>
</feature>
<dbReference type="GO" id="GO:0005829">
    <property type="term" value="C:cytosol"/>
    <property type="evidence" value="ECO:0007669"/>
    <property type="project" value="TreeGrafter"/>
</dbReference>
<dbReference type="AlphaFoldDB" id="A0AAX2QM31"/>
<dbReference type="PANTHER" id="PTHR41286:SF1">
    <property type="entry name" value="HNH NUCLEASE YAJD-RELATED"/>
    <property type="match status" value="1"/>
</dbReference>
<evidence type="ECO:0000313" key="2">
    <source>
        <dbReference type="EMBL" id="TCU25297.1"/>
    </source>
</evidence>